<evidence type="ECO:0000313" key="3">
    <source>
        <dbReference type="EMBL" id="RYC05178.1"/>
    </source>
</evidence>
<reference evidence="3 4" key="1">
    <citation type="submission" date="2019-01" db="EMBL/GenBank/DDBJ databases">
        <title>Novel species of Nocardioides.</title>
        <authorList>
            <person name="Liu Q."/>
            <person name="Xin Y.-H."/>
        </authorList>
    </citation>
    <scope>NUCLEOTIDE SEQUENCE [LARGE SCALE GENOMIC DNA]</scope>
    <source>
        <strain evidence="3 4">CGMCC 4.6875</strain>
    </source>
</reference>
<feature type="transmembrane region" description="Helical" evidence="1">
    <location>
        <begin position="135"/>
        <end position="156"/>
    </location>
</feature>
<protein>
    <submittedName>
        <fullName evidence="3">Tripartite tricarboxylate transporter TctB family protein</fullName>
    </submittedName>
</protein>
<accession>A0A4Q2SMC3</accession>
<gene>
    <name evidence="3" type="ORF">EUA07_01415</name>
</gene>
<keyword evidence="1" id="KW-0472">Membrane</keyword>
<comment type="caution">
    <text evidence="3">The sequence shown here is derived from an EMBL/GenBank/DDBJ whole genome shotgun (WGS) entry which is preliminary data.</text>
</comment>
<feature type="transmembrane region" description="Helical" evidence="1">
    <location>
        <begin position="54"/>
        <end position="75"/>
    </location>
</feature>
<feature type="transmembrane region" description="Helical" evidence="1">
    <location>
        <begin position="22"/>
        <end position="42"/>
    </location>
</feature>
<dbReference type="Proteomes" id="UP000293291">
    <property type="component" value="Unassembled WGS sequence"/>
</dbReference>
<evidence type="ECO:0000259" key="2">
    <source>
        <dbReference type="Pfam" id="PF07331"/>
    </source>
</evidence>
<dbReference type="EMBL" id="SDWU01000001">
    <property type="protein sequence ID" value="RYC05178.1"/>
    <property type="molecule type" value="Genomic_DNA"/>
</dbReference>
<keyword evidence="4" id="KW-1185">Reference proteome</keyword>
<evidence type="ECO:0000256" key="1">
    <source>
        <dbReference type="SAM" id="Phobius"/>
    </source>
</evidence>
<keyword evidence="1" id="KW-0812">Transmembrane</keyword>
<feature type="domain" description="DUF1468" evidence="2">
    <location>
        <begin position="23"/>
        <end position="161"/>
    </location>
</feature>
<dbReference type="OrthoDB" id="5186924at2"/>
<proteinExistence type="predicted"/>
<sequence>MSTHTGEGPDAGTRPAPFRPDLFAGAAFIVLGLAFAIGGAQYDVGSALRMGSGYVPIALGGTLTVLGLLVVVMAFRGGDPAIRDVVRPPVPWRRAGLLVAAILFFGFTVGGLGLGPTLLVTTFLAALAAPEVKPLRAALTAAGITALCLVVFVALLQLKLPLFGDWLGG</sequence>
<dbReference type="Pfam" id="PF07331">
    <property type="entry name" value="TctB"/>
    <property type="match status" value="1"/>
</dbReference>
<dbReference type="RefSeq" id="WP_129453200.1">
    <property type="nucleotide sequence ID" value="NZ_JACXYX010000003.1"/>
</dbReference>
<evidence type="ECO:0000313" key="4">
    <source>
        <dbReference type="Proteomes" id="UP000293291"/>
    </source>
</evidence>
<dbReference type="InterPro" id="IPR009936">
    <property type="entry name" value="DUF1468"/>
</dbReference>
<feature type="transmembrane region" description="Helical" evidence="1">
    <location>
        <begin position="96"/>
        <end position="129"/>
    </location>
</feature>
<organism evidence="3 4">
    <name type="scientific">Nocardioides ganghwensis</name>
    <dbReference type="NCBI Taxonomy" id="252230"/>
    <lineage>
        <taxon>Bacteria</taxon>
        <taxon>Bacillati</taxon>
        <taxon>Actinomycetota</taxon>
        <taxon>Actinomycetes</taxon>
        <taxon>Propionibacteriales</taxon>
        <taxon>Nocardioidaceae</taxon>
        <taxon>Nocardioides</taxon>
    </lineage>
</organism>
<name>A0A4Q2SMC3_9ACTN</name>
<dbReference type="AlphaFoldDB" id="A0A4Q2SMC3"/>
<keyword evidence="1" id="KW-1133">Transmembrane helix</keyword>